<evidence type="ECO:0000313" key="2">
    <source>
        <dbReference type="Proteomes" id="UP000004477"/>
    </source>
</evidence>
<comment type="caution">
    <text evidence="1">The sequence shown here is derived from an EMBL/GenBank/DDBJ whole genome shotgun (WGS) entry which is preliminary data.</text>
</comment>
<dbReference type="AlphaFoldDB" id="D1PG39"/>
<dbReference type="STRING" id="537011.PREVCOP_06203"/>
<dbReference type="EMBL" id="ACBX02000038">
    <property type="protein sequence ID" value="EFB34294.1"/>
    <property type="molecule type" value="Genomic_DNA"/>
</dbReference>
<dbReference type="PaxDb" id="537011-PREVCOP_06203"/>
<name>D1PG39_9BACT</name>
<organism evidence="1 2">
    <name type="scientific">Segatella copri DSM 18205</name>
    <dbReference type="NCBI Taxonomy" id="537011"/>
    <lineage>
        <taxon>Bacteria</taxon>
        <taxon>Pseudomonadati</taxon>
        <taxon>Bacteroidota</taxon>
        <taxon>Bacteroidia</taxon>
        <taxon>Bacteroidales</taxon>
        <taxon>Prevotellaceae</taxon>
        <taxon>Segatella</taxon>
    </lineage>
</organism>
<dbReference type="HOGENOM" id="CLU_2635094_0_0_10"/>
<keyword evidence="2" id="KW-1185">Reference proteome</keyword>
<reference evidence="1" key="1">
    <citation type="submission" date="2009-11" db="EMBL/GenBank/DDBJ databases">
        <authorList>
            <person name="Weinstock G."/>
            <person name="Sodergren E."/>
            <person name="Clifton S."/>
            <person name="Fulton L."/>
            <person name="Fulton B."/>
            <person name="Courtney L."/>
            <person name="Fronick C."/>
            <person name="Harrison M."/>
            <person name="Strong C."/>
            <person name="Farmer C."/>
            <person name="Delahaunty K."/>
            <person name="Markovic C."/>
            <person name="Hall O."/>
            <person name="Minx P."/>
            <person name="Tomlinson C."/>
            <person name="Mitreva M."/>
            <person name="Nelson J."/>
            <person name="Hou S."/>
            <person name="Wollam A."/>
            <person name="Pepin K.H."/>
            <person name="Johnson M."/>
            <person name="Bhonagiri V."/>
            <person name="Nash W.E."/>
            <person name="Warren W."/>
            <person name="Chinwalla A."/>
            <person name="Mardis E.R."/>
            <person name="Wilson R.K."/>
        </authorList>
    </citation>
    <scope>NUCLEOTIDE SEQUENCE [LARGE SCALE GENOMIC DNA]</scope>
    <source>
        <strain evidence="1">DSM 18205</strain>
    </source>
</reference>
<proteinExistence type="predicted"/>
<gene>
    <name evidence="1" type="ORF">PREVCOP_06203</name>
</gene>
<dbReference type="Proteomes" id="UP000004477">
    <property type="component" value="Unassembled WGS sequence"/>
</dbReference>
<protein>
    <submittedName>
        <fullName evidence="1">Uncharacterized protein</fullName>
    </submittedName>
</protein>
<evidence type="ECO:0000313" key="1">
    <source>
        <dbReference type="EMBL" id="EFB34294.1"/>
    </source>
</evidence>
<accession>D1PG39</accession>
<sequence>MATPWVLMKYKPTPCKGKSFKNIRILIYRLMAHVNETIVIKSSSPKLAEWVKRLKAHKAEQLEKLRNVEKCDFEFQF</sequence>